<organism evidence="3 4">
    <name type="scientific">Plasmodium relictum</name>
    <dbReference type="NCBI Taxonomy" id="85471"/>
    <lineage>
        <taxon>Eukaryota</taxon>
        <taxon>Sar</taxon>
        <taxon>Alveolata</taxon>
        <taxon>Apicomplexa</taxon>
        <taxon>Aconoidasida</taxon>
        <taxon>Haemosporida</taxon>
        <taxon>Plasmodiidae</taxon>
        <taxon>Plasmodium</taxon>
        <taxon>Plasmodium (Haemamoeba)</taxon>
    </lineage>
</organism>
<dbReference type="OMA" id="LYIVDDQ"/>
<gene>
    <name evidence="3" type="ORF">PRELSG_1433800</name>
</gene>
<evidence type="ECO:0000256" key="1">
    <source>
        <dbReference type="SAM" id="Coils"/>
    </source>
</evidence>
<dbReference type="Proteomes" id="UP000220158">
    <property type="component" value="Chromosome 14"/>
</dbReference>
<proteinExistence type="predicted"/>
<dbReference type="KEGG" id="prel:PRELSG_1433800"/>
<dbReference type="OrthoDB" id="378626at2759"/>
<evidence type="ECO:0000313" key="3">
    <source>
        <dbReference type="EMBL" id="CRH02605.1"/>
    </source>
</evidence>
<keyword evidence="4" id="KW-1185">Reference proteome</keyword>
<dbReference type="RefSeq" id="XP_028535125.1">
    <property type="nucleotide sequence ID" value="XM_028679408.1"/>
</dbReference>
<dbReference type="AlphaFoldDB" id="A0A1J1HFH0"/>
<evidence type="ECO:0000313" key="4">
    <source>
        <dbReference type="Proteomes" id="UP000220158"/>
    </source>
</evidence>
<dbReference type="VEuPathDB" id="PlasmoDB:PRELSG_1433800"/>
<accession>A0A1J1HFH0</accession>
<dbReference type="EMBL" id="LN835309">
    <property type="protein sequence ID" value="CRH02605.1"/>
    <property type="molecule type" value="Genomic_DNA"/>
</dbReference>
<feature type="coiled-coil region" evidence="1">
    <location>
        <begin position="363"/>
        <end position="390"/>
    </location>
</feature>
<evidence type="ECO:0000256" key="2">
    <source>
        <dbReference type="SAM" id="MobiDB-lite"/>
    </source>
</evidence>
<keyword evidence="1" id="KW-0175">Coiled coil</keyword>
<protein>
    <submittedName>
        <fullName evidence="3">Uncharacterized protein</fullName>
    </submittedName>
</protein>
<reference evidence="3 4" key="1">
    <citation type="submission" date="2015-04" db="EMBL/GenBank/DDBJ databases">
        <authorList>
            <consortium name="Pathogen Informatics"/>
        </authorList>
    </citation>
    <scope>NUCLEOTIDE SEQUENCE [LARGE SCALE GENOMIC DNA]</scope>
    <source>
        <strain evidence="3 4">SGS1</strain>
    </source>
</reference>
<sequence>MYKNIKDNTETKIGGENEKVIIRLKRKIEETTIPSIFVKKSNKRICNGIFYKHIDTILPEEVDTDKKNIDCINLFLKYEQLNCNTDFLFLEKKRKFNSLKNYEKDLKSTINNLKKYKIINQNIQYIDLYGDKKEKFKIIDIDLHKNIKDNIGSIENEKSKENEYKKEQDYEYDLYFLDNEKLQLENYMDYLYDIKNKNIDASEVVVLEDNYGNNTDEYEIYSYTSSFDSNSKKEISDYPDESSSNRNRESDCSDYFNENIYNCDYDKNINSDYYDQNINSDDNDRITYSDYFNENNYSDEYDKSINSEKYDINMIDNGKHEYLRNNESYIYKNNSVENNICKHNFKKKIENEISTNKKEMNSLVFEENIKDELQKRLKRKNENLLNAALSDKLKILEQMENEYYNK</sequence>
<feature type="region of interest" description="Disordered" evidence="2">
    <location>
        <begin position="229"/>
        <end position="251"/>
    </location>
</feature>
<name>A0A1J1HFH0_PLARL</name>
<dbReference type="GeneID" id="39738770"/>